<dbReference type="SMART" id="SM00020">
    <property type="entry name" value="Tryp_SPc"/>
    <property type="match status" value="1"/>
</dbReference>
<evidence type="ECO:0000256" key="1">
    <source>
        <dbReference type="ARBA" id="ARBA00023026"/>
    </source>
</evidence>
<evidence type="ECO:0000256" key="2">
    <source>
        <dbReference type="ARBA" id="ARBA00023157"/>
    </source>
</evidence>
<dbReference type="PANTHER" id="PTHR24252:SF7">
    <property type="entry name" value="HYALIN"/>
    <property type="match status" value="1"/>
</dbReference>
<feature type="signal peptide" evidence="4">
    <location>
        <begin position="1"/>
        <end position="24"/>
    </location>
</feature>
<feature type="domain" description="Peptidase S1" evidence="5">
    <location>
        <begin position="108"/>
        <end position="332"/>
    </location>
</feature>
<evidence type="ECO:0000313" key="6">
    <source>
        <dbReference type="EMBL" id="CAJ1970492.1"/>
    </source>
</evidence>
<accession>A0AAD2GDT2</accession>
<reference evidence="6" key="1">
    <citation type="submission" date="2023-08" db="EMBL/GenBank/DDBJ databases">
        <authorList>
            <person name="Audoor S."/>
            <person name="Bilcke G."/>
        </authorList>
    </citation>
    <scope>NUCLEOTIDE SEQUENCE</scope>
</reference>
<dbReference type="InterPro" id="IPR001254">
    <property type="entry name" value="Trypsin_dom"/>
</dbReference>
<evidence type="ECO:0000313" key="7">
    <source>
        <dbReference type="Proteomes" id="UP001295423"/>
    </source>
</evidence>
<dbReference type="Gene3D" id="2.40.10.10">
    <property type="entry name" value="Trypsin-like serine proteases"/>
    <property type="match status" value="1"/>
</dbReference>
<dbReference type="GO" id="GO:0006508">
    <property type="term" value="P:proteolysis"/>
    <property type="evidence" value="ECO:0007669"/>
    <property type="project" value="InterPro"/>
</dbReference>
<feature type="compositionally biased region" description="Acidic residues" evidence="3">
    <location>
        <begin position="57"/>
        <end position="70"/>
    </location>
</feature>
<dbReference type="InterPro" id="IPR009003">
    <property type="entry name" value="Peptidase_S1_PA"/>
</dbReference>
<dbReference type="InterPro" id="IPR018114">
    <property type="entry name" value="TRYPSIN_HIS"/>
</dbReference>
<name>A0AAD2GDT2_9STRA</name>
<feature type="region of interest" description="Disordered" evidence="3">
    <location>
        <begin position="343"/>
        <end position="366"/>
    </location>
</feature>
<dbReference type="PROSITE" id="PS50240">
    <property type="entry name" value="TRYPSIN_DOM"/>
    <property type="match status" value="1"/>
</dbReference>
<keyword evidence="4" id="KW-0732">Signal</keyword>
<evidence type="ECO:0000259" key="5">
    <source>
        <dbReference type="PROSITE" id="PS50240"/>
    </source>
</evidence>
<dbReference type="InterPro" id="IPR043504">
    <property type="entry name" value="Peptidase_S1_PA_chymotrypsin"/>
</dbReference>
<comment type="caution">
    <text evidence="6">The sequence shown here is derived from an EMBL/GenBank/DDBJ whole genome shotgun (WGS) entry which is preliminary data.</text>
</comment>
<feature type="chain" id="PRO_5042144784" description="Peptidase S1 domain-containing protein" evidence="4">
    <location>
        <begin position="25"/>
        <end position="467"/>
    </location>
</feature>
<evidence type="ECO:0000256" key="3">
    <source>
        <dbReference type="SAM" id="MobiDB-lite"/>
    </source>
</evidence>
<keyword evidence="1" id="KW-0843">Virulence</keyword>
<dbReference type="GO" id="GO:0004252">
    <property type="term" value="F:serine-type endopeptidase activity"/>
    <property type="evidence" value="ECO:0007669"/>
    <property type="project" value="InterPro"/>
</dbReference>
<dbReference type="Proteomes" id="UP001295423">
    <property type="component" value="Unassembled WGS sequence"/>
</dbReference>
<proteinExistence type="predicted"/>
<dbReference type="InterPro" id="IPR001314">
    <property type="entry name" value="Peptidase_S1A"/>
</dbReference>
<dbReference type="AlphaFoldDB" id="A0AAD2GDT2"/>
<feature type="region of interest" description="Disordered" evidence="3">
    <location>
        <begin position="57"/>
        <end position="80"/>
    </location>
</feature>
<gene>
    <name evidence="6" type="ORF">CYCCA115_LOCUS24508</name>
</gene>
<dbReference type="PROSITE" id="PS00134">
    <property type="entry name" value="TRYPSIN_HIS"/>
    <property type="match status" value="1"/>
</dbReference>
<dbReference type="EMBL" id="CAKOGP040002524">
    <property type="protein sequence ID" value="CAJ1970492.1"/>
    <property type="molecule type" value="Genomic_DNA"/>
</dbReference>
<keyword evidence="2" id="KW-1015">Disulfide bond</keyword>
<dbReference type="Pfam" id="PF00089">
    <property type="entry name" value="Trypsin"/>
    <property type="match status" value="1"/>
</dbReference>
<dbReference type="PANTHER" id="PTHR24252">
    <property type="entry name" value="ACROSIN-RELATED"/>
    <property type="match status" value="1"/>
</dbReference>
<dbReference type="FunFam" id="2.40.10.10:FF:000002">
    <property type="entry name" value="Transmembrane protease serine"/>
    <property type="match status" value="1"/>
</dbReference>
<dbReference type="PRINTS" id="PR00722">
    <property type="entry name" value="CHYMOTRYPSIN"/>
</dbReference>
<keyword evidence="7" id="KW-1185">Reference proteome</keyword>
<dbReference type="SUPFAM" id="SSF50494">
    <property type="entry name" value="Trypsin-like serine proteases"/>
    <property type="match status" value="1"/>
</dbReference>
<evidence type="ECO:0000256" key="4">
    <source>
        <dbReference type="SAM" id="SignalP"/>
    </source>
</evidence>
<sequence>MNSVWTLSLLLYCIASCQLVTVKAQQVETEARSNLRGNSELVDVVVVQVEELAEEYEDEYEDELEEDEETSAAASASTQYNRTLKSPLQFSSAFRREDVSSKRMQPRIVGGNQAGFGEYPYYVDMGRCGGTLIAPDVILTAAHCGSFSGERVIVGAYINGDGSTQGATTVTVVDWARHPQFNEALFRYDFALLKISPPVNLNTNVQFSLNSQRNLQDYENLDVVGMGSQFEGGPLSNTVRDVTVRSLPSQLCQRRQWYSSRLNDETMFCAGYRNGGRDACQGDSGAPILRKIGNQHIQVGIVSWGDGCARARKPGVYARVSVAYSWIRNQACNRWGSSGGSLCSGGTPSQNQNSGSNNNNQYTNDPNNCGANQYKFDFYLKTDGDGAQISWSLANRANGARLVQQSNLANWQEYRAVSCIPIAPYQLLIQDQASDGLQGGGYELRLNGGLSLSTFDNVPFSRRTIVW</sequence>
<dbReference type="CDD" id="cd00190">
    <property type="entry name" value="Tryp_SPc"/>
    <property type="match status" value="1"/>
</dbReference>
<protein>
    <recommendedName>
        <fullName evidence="5">Peptidase S1 domain-containing protein</fullName>
    </recommendedName>
</protein>
<feature type="compositionally biased region" description="Low complexity" evidence="3">
    <location>
        <begin position="344"/>
        <end position="366"/>
    </location>
</feature>
<organism evidence="6 7">
    <name type="scientific">Cylindrotheca closterium</name>
    <dbReference type="NCBI Taxonomy" id="2856"/>
    <lineage>
        <taxon>Eukaryota</taxon>
        <taxon>Sar</taxon>
        <taxon>Stramenopiles</taxon>
        <taxon>Ochrophyta</taxon>
        <taxon>Bacillariophyta</taxon>
        <taxon>Bacillariophyceae</taxon>
        <taxon>Bacillariophycidae</taxon>
        <taxon>Bacillariales</taxon>
        <taxon>Bacillariaceae</taxon>
        <taxon>Cylindrotheca</taxon>
    </lineage>
</organism>